<evidence type="ECO:0000313" key="3">
    <source>
        <dbReference type="Proteomes" id="UP000017908"/>
    </source>
</evidence>
<keyword evidence="1" id="KW-0812">Transmembrane</keyword>
<accession>R7MW30</accession>
<comment type="caution">
    <text evidence="2">The sequence shown here is derived from an EMBL/GenBank/DDBJ whole genome shotgun (WGS) entry which is preliminary data.</text>
</comment>
<dbReference type="EMBL" id="CBKE010000011">
    <property type="protein sequence ID" value="CDF04072.1"/>
    <property type="molecule type" value="Genomic_DNA"/>
</dbReference>
<organism evidence="2 3">
    <name type="scientific">Megasphaera elsdenii CAG:570</name>
    <dbReference type="NCBI Taxonomy" id="1263087"/>
    <lineage>
        <taxon>Bacteria</taxon>
        <taxon>Bacillati</taxon>
        <taxon>Bacillota</taxon>
        <taxon>Negativicutes</taxon>
        <taxon>Veillonellales</taxon>
        <taxon>Veillonellaceae</taxon>
        <taxon>Megasphaera</taxon>
    </lineage>
</organism>
<evidence type="ECO:0000313" key="2">
    <source>
        <dbReference type="EMBL" id="CDF04072.1"/>
    </source>
</evidence>
<proteinExistence type="predicted"/>
<keyword evidence="1" id="KW-1133">Transmembrane helix</keyword>
<sequence>MAEDGFFQHPFVGEVVAAAAVRIPLGSGIDEGQIFRRTRVEEAFFQGTGQGFRLAGTDEPVSRNDVTVFDELCCFLRCNYFHLLHVFHLLFLHVCYVHFVTSVYRGSKWNDRRKEWTKLVGKNSKKSNYWASRACQASSARSTNIWRTALFSPKPWI</sequence>
<reference evidence="2" key="1">
    <citation type="submission" date="2012-11" db="EMBL/GenBank/DDBJ databases">
        <title>Dependencies among metagenomic species, viruses, plasmids and units of genetic variation.</title>
        <authorList>
            <person name="Nielsen H.B."/>
            <person name="Almeida M."/>
            <person name="Juncker A.S."/>
            <person name="Rasmussen S."/>
            <person name="Li J."/>
            <person name="Sunagawa S."/>
            <person name="Plichta D."/>
            <person name="Gautier L."/>
            <person name="Le Chatelier E."/>
            <person name="Peletier E."/>
            <person name="Bonde I."/>
            <person name="Nielsen T."/>
            <person name="Manichanh C."/>
            <person name="Arumugam M."/>
            <person name="Batto J."/>
            <person name="Santos M.B.Q.D."/>
            <person name="Blom N."/>
            <person name="Borruel N."/>
            <person name="Burgdorf K.S."/>
            <person name="Boumezbeur F."/>
            <person name="Casellas F."/>
            <person name="Dore J."/>
            <person name="Guarner F."/>
            <person name="Hansen T."/>
            <person name="Hildebrand F."/>
            <person name="Kaas R.S."/>
            <person name="Kennedy S."/>
            <person name="Kristiansen K."/>
            <person name="Kultima J.R."/>
            <person name="Leonard P."/>
            <person name="Levenez F."/>
            <person name="Lund O."/>
            <person name="Moumen B."/>
            <person name="Le Paslier D."/>
            <person name="Pons N."/>
            <person name="Pedersen O."/>
            <person name="Prifti E."/>
            <person name="Qin J."/>
            <person name="Raes J."/>
            <person name="Tap J."/>
            <person name="Tims S."/>
            <person name="Ussery D.W."/>
            <person name="Yamada T."/>
            <person name="MetaHit consortium"/>
            <person name="Renault P."/>
            <person name="Sicheritz-Ponten T."/>
            <person name="Bork P."/>
            <person name="Wang J."/>
            <person name="Brunak S."/>
            <person name="Ehrlich S.D."/>
        </authorList>
    </citation>
    <scope>NUCLEOTIDE SEQUENCE [LARGE SCALE GENOMIC DNA]</scope>
</reference>
<name>R7MW30_MEGEL</name>
<protein>
    <submittedName>
        <fullName evidence="2">Uncharacterized protein</fullName>
    </submittedName>
</protein>
<gene>
    <name evidence="2" type="ORF">BN715_00446</name>
</gene>
<keyword evidence="1" id="KW-0472">Membrane</keyword>
<dbReference type="Proteomes" id="UP000017908">
    <property type="component" value="Unassembled WGS sequence"/>
</dbReference>
<evidence type="ECO:0000256" key="1">
    <source>
        <dbReference type="SAM" id="Phobius"/>
    </source>
</evidence>
<feature type="transmembrane region" description="Helical" evidence="1">
    <location>
        <begin position="80"/>
        <end position="104"/>
    </location>
</feature>
<dbReference type="AlphaFoldDB" id="R7MW30"/>